<dbReference type="Pfam" id="PF01395">
    <property type="entry name" value="PBP_GOBP"/>
    <property type="match status" value="1"/>
</dbReference>
<gene>
    <name evidence="1" type="primary">obp25</name>
</gene>
<dbReference type="InterPro" id="IPR006170">
    <property type="entry name" value="PBP/GOBP"/>
</dbReference>
<evidence type="ECO:0000313" key="1">
    <source>
        <dbReference type="EMBL" id="ALT31685.1"/>
    </source>
</evidence>
<dbReference type="EMBL" id="KP987795">
    <property type="protein sequence ID" value="ALT31685.1"/>
    <property type="molecule type" value="mRNA"/>
</dbReference>
<dbReference type="AlphaFoldDB" id="A0A0U3BK13"/>
<dbReference type="SUPFAM" id="SSF47565">
    <property type="entry name" value="Insect pheromone/odorant-binding proteins"/>
    <property type="match status" value="1"/>
</dbReference>
<reference evidence="1" key="1">
    <citation type="journal article" date="2015" name="PLoS ONE">
        <title>Identification and Comparative Expression Profiles of Chemoreception Genes Revealed from Major Chemoreception Organs of the Rice Leaf Folder, Cnaphalocrocis medinalis (Lepidoptera: Pyralidae).</title>
        <authorList>
            <person name="Zeng F.F."/>
            <person name="Zhao Z.F."/>
            <person name="Yan M.J."/>
            <person name="Zhou W."/>
            <person name="Zhang Z."/>
            <person name="Zhang A."/>
            <person name="Lu Z.X."/>
            <person name="Wang M.Q."/>
        </authorList>
    </citation>
    <scope>NUCLEOTIDE SEQUENCE</scope>
</reference>
<feature type="non-terminal residue" evidence="1">
    <location>
        <position position="1"/>
    </location>
</feature>
<dbReference type="InterPro" id="IPR036728">
    <property type="entry name" value="PBP_GOBP_sf"/>
</dbReference>
<proteinExistence type="evidence at transcript level"/>
<dbReference type="GO" id="GO:0005549">
    <property type="term" value="F:odorant binding"/>
    <property type="evidence" value="ECO:0007669"/>
    <property type="project" value="InterPro"/>
</dbReference>
<organism evidence="1">
    <name type="scientific">Cnaphalocrocis medinalis</name>
    <name type="common">Rice leaffolder moth</name>
    <dbReference type="NCBI Taxonomy" id="437488"/>
    <lineage>
        <taxon>Eukaryota</taxon>
        <taxon>Metazoa</taxon>
        <taxon>Ecdysozoa</taxon>
        <taxon>Arthropoda</taxon>
        <taxon>Hexapoda</taxon>
        <taxon>Insecta</taxon>
        <taxon>Pterygota</taxon>
        <taxon>Neoptera</taxon>
        <taxon>Endopterygota</taxon>
        <taxon>Lepidoptera</taxon>
        <taxon>Glossata</taxon>
        <taxon>Ditrysia</taxon>
        <taxon>Pyraloidea</taxon>
        <taxon>Crambidae</taxon>
        <taxon>Pyraustinae</taxon>
        <taxon>Cnaphalocrocis</taxon>
    </lineage>
</organism>
<reference evidence="1" key="2">
    <citation type="submission" date="2015-03" db="EMBL/GenBank/DDBJ databases">
        <authorList>
            <person name="Murphy D."/>
        </authorList>
    </citation>
    <scope>NUCLEOTIDE SEQUENCE</scope>
</reference>
<dbReference type="Gene3D" id="1.10.238.20">
    <property type="entry name" value="Pheromone/general odorant binding protein domain"/>
    <property type="match status" value="1"/>
</dbReference>
<accession>A0A0U3BK13</accession>
<name>A0A0U3BK13_CNAME</name>
<sequence>KLTPEDLKQDDMPACYKQCILKKIGLLNDAGAYDHDEVKKQMAMYTQSTDENDKLINMLDDCFEGKEQMKSDKDEEAKRIDMIFECLKNSQGL</sequence>
<protein>
    <submittedName>
        <fullName evidence="1">Odorant-binding protein 25</fullName>
    </submittedName>
</protein>